<feature type="coiled-coil region" evidence="1">
    <location>
        <begin position="211"/>
        <end position="259"/>
    </location>
</feature>
<dbReference type="InterPro" id="IPR009785">
    <property type="entry name" value="Prophage_Lj928_Orf309"/>
</dbReference>
<keyword evidence="3" id="KW-1185">Reference proteome</keyword>
<comment type="caution">
    <text evidence="2">The sequence shown here is derived from an EMBL/GenBank/DDBJ whole genome shotgun (WGS) entry which is preliminary data.</text>
</comment>
<dbReference type="HOGENOM" id="CLU_070526_0_0_9"/>
<organism evidence="2 3">
    <name type="scientific">Enterococcus pallens ATCC BAA-351</name>
    <dbReference type="NCBI Taxonomy" id="1158607"/>
    <lineage>
        <taxon>Bacteria</taxon>
        <taxon>Bacillati</taxon>
        <taxon>Bacillota</taxon>
        <taxon>Bacilli</taxon>
        <taxon>Lactobacillales</taxon>
        <taxon>Enterococcaceae</taxon>
        <taxon>Enterococcus</taxon>
    </lineage>
</organism>
<reference evidence="2 3" key="1">
    <citation type="submission" date="2013-02" db="EMBL/GenBank/DDBJ databases">
        <title>The Genome Sequence of Enterococcus pallens BAA-351.</title>
        <authorList>
            <consortium name="The Broad Institute Genome Sequencing Platform"/>
            <consortium name="The Broad Institute Genome Sequencing Center for Infectious Disease"/>
            <person name="Earl A.M."/>
            <person name="Gilmore M.S."/>
            <person name="Lebreton F."/>
            <person name="Walker B."/>
            <person name="Young S.K."/>
            <person name="Zeng Q."/>
            <person name="Gargeya S."/>
            <person name="Fitzgerald M."/>
            <person name="Haas B."/>
            <person name="Abouelleil A."/>
            <person name="Alvarado L."/>
            <person name="Arachchi H.M."/>
            <person name="Berlin A.M."/>
            <person name="Chapman S.B."/>
            <person name="Dewar J."/>
            <person name="Goldberg J."/>
            <person name="Griggs A."/>
            <person name="Gujja S."/>
            <person name="Hansen M."/>
            <person name="Howarth C."/>
            <person name="Imamovic A."/>
            <person name="Larimer J."/>
            <person name="McCowan C."/>
            <person name="Murphy C."/>
            <person name="Neiman D."/>
            <person name="Pearson M."/>
            <person name="Priest M."/>
            <person name="Roberts A."/>
            <person name="Saif S."/>
            <person name="Shea T."/>
            <person name="Sisk P."/>
            <person name="Sykes S."/>
            <person name="Wortman J."/>
            <person name="Nusbaum C."/>
            <person name="Birren B."/>
        </authorList>
    </citation>
    <scope>NUCLEOTIDE SEQUENCE [LARGE SCALE GENOMIC DNA]</scope>
    <source>
        <strain evidence="2 3">ATCC BAA-351</strain>
    </source>
</reference>
<evidence type="ECO:0000256" key="1">
    <source>
        <dbReference type="SAM" id="Coils"/>
    </source>
</evidence>
<dbReference type="AlphaFoldDB" id="R2PTT7"/>
<dbReference type="Proteomes" id="UP000013782">
    <property type="component" value="Unassembled WGS sequence"/>
</dbReference>
<proteinExistence type="predicted"/>
<keyword evidence="1" id="KW-0175">Coiled coil</keyword>
<dbReference type="RefSeq" id="WP_010760101.1">
    <property type="nucleotide sequence ID" value="NZ_ASWD01000003.1"/>
</dbReference>
<gene>
    <name evidence="2" type="ORF">UAU_05179</name>
</gene>
<dbReference type="PATRIC" id="fig|1158607.3.peg.5156"/>
<evidence type="ECO:0000313" key="2">
    <source>
        <dbReference type="EMBL" id="EOH86733.1"/>
    </source>
</evidence>
<sequence length="314" mass="36442">METTELSTKLQYRVNYTPSEIVIENEEQLASIVEKLVSTYGSLVYTDDNIPEAKEAKASLNKVKKVLEDQRKDVKKKYNEPLKLFESRIKSYVEKIDLVKDEIDLGIKDFDERERLKREEILNETISAMAPNYEIAVEELEIDPSWTNKTNFTKKGEVNSKTVKAIADKMGFISLETKRIEGDKKTVQTFAELNGLEPYAWENLIAQGHGVNEVLERMKQAVEQKKLDEEEKIRKEIAEKEYQEAMKKMEEERHQTIEDKVIDLETGEVIEEKLEDEILKFTLEISGPKSKLHALNQYMTDQGIEFRKVVITND</sequence>
<dbReference type="Pfam" id="PF07083">
    <property type="entry name" value="DUF1351"/>
    <property type="match status" value="1"/>
</dbReference>
<evidence type="ECO:0008006" key="4">
    <source>
        <dbReference type="Google" id="ProtNLM"/>
    </source>
</evidence>
<dbReference type="STRING" id="160454.RV10_GL003683"/>
<dbReference type="eggNOG" id="ENOG503029C">
    <property type="taxonomic scope" value="Bacteria"/>
</dbReference>
<dbReference type="OrthoDB" id="2193070at2"/>
<name>R2PTT7_9ENTE</name>
<dbReference type="EMBL" id="AJAQ01000050">
    <property type="protein sequence ID" value="EOH86733.1"/>
    <property type="molecule type" value="Genomic_DNA"/>
</dbReference>
<accession>R2PTT7</accession>
<protein>
    <recommendedName>
        <fullName evidence="4">DUF1351 domain-containing protein</fullName>
    </recommendedName>
</protein>
<evidence type="ECO:0000313" key="3">
    <source>
        <dbReference type="Proteomes" id="UP000013782"/>
    </source>
</evidence>
<feature type="coiled-coil region" evidence="1">
    <location>
        <begin position="50"/>
        <end position="80"/>
    </location>
</feature>